<feature type="region of interest" description="Disordered" evidence="1">
    <location>
        <begin position="2060"/>
        <end position="2444"/>
    </location>
</feature>
<dbReference type="Ensembl" id="ENSORLT00000042388.1">
    <property type="protein sequence ID" value="ENSORLP00000035815.1"/>
    <property type="gene ID" value="ENSORLG00000002905.2"/>
</dbReference>
<feature type="compositionally biased region" description="Polar residues" evidence="1">
    <location>
        <begin position="1913"/>
        <end position="1922"/>
    </location>
</feature>
<reference evidence="3" key="2">
    <citation type="submission" date="2025-08" db="UniProtKB">
        <authorList>
            <consortium name="Ensembl"/>
        </authorList>
    </citation>
    <scope>IDENTIFICATION</scope>
    <source>
        <strain evidence="3">Hd-rR</strain>
    </source>
</reference>
<evidence type="ECO:0000313" key="4">
    <source>
        <dbReference type="Proteomes" id="UP000001038"/>
    </source>
</evidence>
<feature type="compositionally biased region" description="Basic residues" evidence="1">
    <location>
        <begin position="2604"/>
        <end position="2613"/>
    </location>
</feature>
<protein>
    <recommendedName>
        <fullName evidence="2">Transcription factor TFIIIB component B'' Myb domain-containing protein</fullName>
    </recommendedName>
</protein>
<feature type="compositionally biased region" description="Polar residues" evidence="1">
    <location>
        <begin position="2285"/>
        <end position="2296"/>
    </location>
</feature>
<feature type="compositionally biased region" description="Basic and acidic residues" evidence="1">
    <location>
        <begin position="589"/>
        <end position="598"/>
    </location>
</feature>
<sequence length="2715" mass="293761">MFRRSRFSVRPNVGTAGRTAATPQESPAAKQETGGTAKEASEGSCVPDESNAPPLEKNPTSGDGVDQNGDGSNSSAALQRRKRFSIKPKVAPGRPSAPPRTPKSPIKAASAPLSETPSSEMEKPSTSSQAGTATAPNRLLSPRTRRHSDNSKQHKPQPKLTPPPSETPAVSVAEDSPEQTPPAADGSKKPESTSRSHPKEVAPRVPDKVPPSLPDKAATEISEKARALVSSKTAGSLPSSALYLSRLLNSPLDVQRLVKAQKLRELLRRERSKEKSIKRAKARCKEFDLDPTKMTMRDLIHYLPTSNPMTSVLDDSVEENETEVPPAVERQEPPERAQEPPAPPPMKVVSSEEEGAACEEEEEQEEEIMVPQVKVAEDGSLIIDEESLTVEVLRSKGPNTIQDRDPIFERGSTTTYSSFRKGTYTKPWSIEETDMFYLAISMVGTDFSMICQLFTHRARSEIKNKFKREERENSWRIDKAFRERRKLDIEYFSKLLEKVLEVQRDRKKLKKISENTSGKCKKKPKRKQSAKKLSDVEEEEEEEEEEFLMPELEGEKENEDQSNEGEAAAVKSGRKRKKNNRAEALIEEPSDKKNKTDEAGVPEDCEAAHPEELPTADTADKTENVKTAKDAAIKPAKLCRGRAPNPLVPLGLKRGKKPLPSAKAKGTEEENREETGREGADQEQGESENEAQLSQERKRKGDGDVSSEGEEDAAVKPQRPTRYGRVPKPVQPLMYAAKDDLHSPASSDTSKGPAKRGKSVEPPPVQKSKKPKLVTLRSSRSEFSDEENENEWEEEEHHLTRSSSREGDAHGFVQSSLHASNTEISEVDDTMVELDILDSMPDVLGLSQDALCADSTCQQADHDTGTSEPSEHQLDLLVDVIDFISSEQAEVSQNESYTEAAQTLLTIGNRAQISQSAQSGETLEECTAGTSVGVSEFTYAQEEILTVSPQKKIPPGKSADQKVTSPSTEKLQSAEVDSNNSLPVDTSDQNVDQLGCKSGDKSSLIKVKPKPNLGHSSRTAKPVSHTEMSTEGGAGRRCSVAQCVSQDNETSVSAEETTPGISASAAALFKDNTSSQRGCLDQVETGAADQNLLKSQSQTVIQSQSGPPVESKAGLNKPVEAVPEVKKASSTDPSPVPDRTSKPQPSAADNSSVSHTGEGDVKSPSQPRGRLPKVKPKPILLQTSRIARSKRQTTEGVAEKESIESQNTSTKMPAELPDERTISEETRSLKSLNQAAPDQSATEALISAKVVPELCVEQTSKDSEATSETVLTEQTDPELPAPHGSHLGSEGKEDSAAAAEATSNQDEKKTGSSQSRKGRLQKVKPKPNIPQLLRGARSKAQNTEDAVQKNPELTKNPSVEAEPQTKLTQELSANREIKTKDGVEDQKELGGAPSGQGPTKTQNLSIESSLEQATGDAPSIPDLTKESAASRVEDPVLKACEVTEPEPQQGLHLDFIESENSASLNKSVEELAVMQKEEKSLPTGQTKRDRLSKIKPNLQTSRAARPQTTEEATQKYLFPGEGPDFRKKVEPEQELDLSVNEDTRREAGFVDPNVSTDQSTKESPNPCEDQPEPCKEQTMRDKGATSESAPENLSYCFGLQSNVEPGKSGKPSAAAAEKLTSGPEEEPSASDERKKGQIQKRKPKPNLVQTSRVLRSKFSKDSQDKNSSSIIEPKVREDAMSLVEATLSLDSQPETVPSSTVQPIMTLDSTSTPLTDSSSNEEQRELTELDSIDMIAEISDQSTTENQNFPEVQIGIARVEESPTEFSDKNLKSHIEPTDSRVPEAPKLGLDPTSSVAGPPAVKQGSEVASSCLSVRNRLSKIKPKPNLTKTSRPARLRPQISKESAQSSESCKKFEPENSSISNSASGSEQSQTEFPTEEKHPGHVDPADTDAATTGCSAPKKQNICQVLLEEQTSADQESASEMREEASPVGKSPDVRHLSAQACSEEAESNAKFRRLQKIRPKPNLPNKSRTARIGTPTINDPKEKDLSETQFEQDLIEQTSAEKAAGNQNISEVPNEDQTTGKIEEISSFVEVRNLACEEAEEGEVSFVGQKLHLAASGTKQHVGEEAEAASTSQSKRRRFQKPKPNLPVTSKGAKSKPEVPKEPVQLTLAMKQPQISTSKSMEQPQISISKSVEQPQISISKSVEQPQISISKSVEQPQISISKSVEQPQISISKSVEQPQISISKSSDRSTSKEDGQFVLTSHKIKSSVAEPFVELSPSHKFVEESTSECKTNVEQVSNSEQNLLQRRPRLSRVRPKPNLESSSRASRRKVQPGDGSKPSGETSTPPSGLKTSVEMEPGGEKMDSEGPAERDLIDSSAAVDAKVSTQVGCTSTSKARSVSAEGHSSTQSIDSAESEAADSSETSNKAPQPPNITCSSLAQRRQTDADSGTSSRTAALEPRPGSRWPVGGDIDETRDKSSCLDPASQEVSSTQNTSALNPEGIHTYPLLMEMLPEQVPSDPDEPFFVLSLMEIPGEEAVTSVAEKPPHHPVADAVTLRPWDSGESSTAAAGEKSVSGVSTKSAETSSASEEKPAESLDTFVARETDAAAENKAAISTRRRRTKAEATVSQRSDAEAAYDPRSCKKGKNLKKSDSSLGSKKSNRSGHQTRKAKDVSHESKTSPSDSPAAKGKTSAKKAASASREDAAPTKVRSAPVGSQSRPTADHTPGTSTPSSTLRTAREGCAEISSAEEEPTSVSQYFISDIFTEVDES</sequence>
<proteinExistence type="predicted"/>
<feature type="compositionally biased region" description="Polar residues" evidence="1">
    <location>
        <begin position="1092"/>
        <end position="1106"/>
    </location>
</feature>
<feature type="compositionally biased region" description="Polar residues" evidence="1">
    <location>
        <begin position="1229"/>
        <end position="1239"/>
    </location>
</feature>
<feature type="compositionally biased region" description="Basic and acidic residues" evidence="1">
    <location>
        <begin position="1373"/>
        <end position="1388"/>
    </location>
</feature>
<feature type="compositionally biased region" description="Polar residues" evidence="1">
    <location>
        <begin position="813"/>
        <end position="824"/>
    </location>
</feature>
<feature type="compositionally biased region" description="Polar residues" evidence="1">
    <location>
        <begin position="1992"/>
        <end position="2025"/>
    </location>
</feature>
<feature type="compositionally biased region" description="Polar residues" evidence="1">
    <location>
        <begin position="1497"/>
        <end position="1511"/>
    </location>
</feature>
<feature type="compositionally biased region" description="Low complexity" evidence="1">
    <location>
        <begin position="2523"/>
        <end position="2532"/>
    </location>
</feature>
<keyword evidence="4" id="KW-1185">Reference proteome</keyword>
<accession>A0A3B3HVQ5</accession>
<feature type="domain" description="Transcription factor TFIIIB component B'' Myb" evidence="2">
    <location>
        <begin position="418"/>
        <end position="501"/>
    </location>
</feature>
<feature type="compositionally biased region" description="Basic and acidic residues" evidence="1">
    <location>
        <begin position="2191"/>
        <end position="2201"/>
    </location>
</feature>
<dbReference type="InParanoid" id="A0A3B3HVQ5"/>
<feature type="compositionally biased region" description="Polar residues" evidence="1">
    <location>
        <begin position="2368"/>
        <end position="2399"/>
    </location>
</feature>
<feature type="region of interest" description="Disordered" evidence="1">
    <location>
        <begin position="948"/>
        <end position="1038"/>
    </location>
</feature>
<evidence type="ECO:0000256" key="1">
    <source>
        <dbReference type="SAM" id="MobiDB-lite"/>
    </source>
</evidence>
<feature type="compositionally biased region" description="Acidic residues" evidence="1">
    <location>
        <begin position="536"/>
        <end position="563"/>
    </location>
</feature>
<feature type="compositionally biased region" description="Basic residues" evidence="1">
    <location>
        <begin position="1316"/>
        <end position="1325"/>
    </location>
</feature>
<feature type="region of interest" description="Disordered" evidence="1">
    <location>
        <begin position="1257"/>
        <end position="1452"/>
    </location>
</feature>
<dbReference type="Proteomes" id="UP000001038">
    <property type="component" value="Chromosome 12"/>
</dbReference>
<feature type="compositionally biased region" description="Acidic residues" evidence="1">
    <location>
        <begin position="351"/>
        <end position="368"/>
    </location>
</feature>
<organism evidence="3 4">
    <name type="scientific">Oryzias latipes</name>
    <name type="common">Japanese rice fish</name>
    <name type="synonym">Japanese killifish</name>
    <dbReference type="NCBI Taxonomy" id="8090"/>
    <lineage>
        <taxon>Eukaryota</taxon>
        <taxon>Metazoa</taxon>
        <taxon>Chordata</taxon>
        <taxon>Craniata</taxon>
        <taxon>Vertebrata</taxon>
        <taxon>Euteleostomi</taxon>
        <taxon>Actinopterygii</taxon>
        <taxon>Neopterygii</taxon>
        <taxon>Teleostei</taxon>
        <taxon>Neoteleostei</taxon>
        <taxon>Acanthomorphata</taxon>
        <taxon>Ovalentaria</taxon>
        <taxon>Atherinomorphae</taxon>
        <taxon>Beloniformes</taxon>
        <taxon>Adrianichthyidae</taxon>
        <taxon>Oryziinae</taxon>
        <taxon>Oryzias</taxon>
    </lineage>
</organism>
<feature type="region of interest" description="Disordered" evidence="1">
    <location>
        <begin position="1759"/>
        <end position="2028"/>
    </location>
</feature>
<dbReference type="OrthoDB" id="272624at2759"/>
<feature type="compositionally biased region" description="Basic and acidic residues" evidence="1">
    <location>
        <begin position="795"/>
        <end position="809"/>
    </location>
</feature>
<feature type="compositionally biased region" description="Basic residues" evidence="1">
    <location>
        <begin position="2252"/>
        <end position="2261"/>
    </location>
</feature>
<feature type="compositionally biased region" description="Basic residues" evidence="1">
    <location>
        <begin position="1955"/>
        <end position="1964"/>
    </location>
</feature>
<dbReference type="Pfam" id="PF15963">
    <property type="entry name" value="Myb_DNA-bind_7"/>
    <property type="match status" value="1"/>
</dbReference>
<feature type="compositionally biased region" description="Basic and acidic residues" evidence="1">
    <location>
        <begin position="1475"/>
        <end position="1492"/>
    </location>
</feature>
<feature type="region of interest" description="Disordered" evidence="1">
    <location>
        <begin position="310"/>
        <end position="368"/>
    </location>
</feature>
<dbReference type="PANTHER" id="PTHR22929">
    <property type="entry name" value="RNA POLYMERASE III TRANSCRIPTION INITIATION FACTOR B"/>
    <property type="match status" value="1"/>
</dbReference>
<feature type="compositionally biased region" description="Polar residues" evidence="1">
    <location>
        <begin position="2329"/>
        <end position="2355"/>
    </location>
</feature>
<dbReference type="PANTHER" id="PTHR22929:SF0">
    <property type="entry name" value="TRANSCRIPTION FACTOR TFIIIB COMPONENT B'' HOMOLOG"/>
    <property type="match status" value="1"/>
</dbReference>
<feature type="compositionally biased region" description="Basic and acidic residues" evidence="1">
    <location>
        <begin position="606"/>
        <end position="632"/>
    </location>
</feature>
<dbReference type="GO" id="GO:0001156">
    <property type="term" value="F:TFIIIC-class transcription factor complex binding"/>
    <property type="evidence" value="ECO:0000318"/>
    <property type="project" value="GO_Central"/>
</dbReference>
<evidence type="ECO:0000259" key="2">
    <source>
        <dbReference type="Pfam" id="PF15963"/>
    </source>
</evidence>
<feature type="compositionally biased region" description="Polar residues" evidence="1">
    <location>
        <begin position="2659"/>
        <end position="2681"/>
    </location>
</feature>
<feature type="compositionally biased region" description="Basic and acidic residues" evidence="1">
    <location>
        <begin position="2304"/>
        <end position="2319"/>
    </location>
</feature>
<feature type="compositionally biased region" description="Low complexity" evidence="1">
    <location>
        <begin position="2629"/>
        <end position="2644"/>
    </location>
</feature>
<feature type="compositionally biased region" description="Polar residues" evidence="1">
    <location>
        <begin position="961"/>
        <end position="992"/>
    </location>
</feature>
<feature type="compositionally biased region" description="Basic residues" evidence="1">
    <location>
        <begin position="519"/>
        <end position="530"/>
    </location>
</feature>
<dbReference type="STRING" id="8090.ENSORLP00000035815"/>
<dbReference type="GO" id="GO:0000126">
    <property type="term" value="C:transcription factor TFIIIB complex"/>
    <property type="evidence" value="ECO:0000318"/>
    <property type="project" value="GO_Central"/>
</dbReference>
<feature type="compositionally biased region" description="Polar residues" evidence="1">
    <location>
        <begin position="2118"/>
        <end position="2185"/>
    </location>
</feature>
<dbReference type="SUPFAM" id="SSF46689">
    <property type="entry name" value="Homeodomain-like"/>
    <property type="match status" value="1"/>
</dbReference>
<dbReference type="InterPro" id="IPR039467">
    <property type="entry name" value="TFIIIB_B''_Myb"/>
</dbReference>
<feature type="compositionally biased region" description="Basic and acidic residues" evidence="1">
    <location>
        <begin position="186"/>
        <end position="207"/>
    </location>
</feature>
<feature type="compositionally biased region" description="Polar residues" evidence="1">
    <location>
        <begin position="113"/>
        <end position="135"/>
    </location>
</feature>
<feature type="region of interest" description="Disordered" evidence="1">
    <location>
        <begin position="1"/>
        <end position="220"/>
    </location>
</feature>
<feature type="compositionally biased region" description="Basic and acidic residues" evidence="1">
    <location>
        <begin position="329"/>
        <end position="338"/>
    </location>
</feature>
<feature type="region of interest" description="Disordered" evidence="1">
    <location>
        <begin position="513"/>
        <end position="824"/>
    </location>
</feature>
<dbReference type="Bgee" id="ENSORLG00000002905">
    <property type="expression patterns" value="Expressed in animal zygote and 14 other cell types or tissues"/>
</dbReference>
<reference evidence="3" key="3">
    <citation type="submission" date="2025-09" db="UniProtKB">
        <authorList>
            <consortium name="Ensembl"/>
        </authorList>
    </citation>
    <scope>IDENTIFICATION</scope>
    <source>
        <strain evidence="3">Hd-rR</strain>
    </source>
</reference>
<reference evidence="3 4" key="1">
    <citation type="journal article" date="2007" name="Nature">
        <title>The medaka draft genome and insights into vertebrate genome evolution.</title>
        <authorList>
            <person name="Kasahara M."/>
            <person name="Naruse K."/>
            <person name="Sasaki S."/>
            <person name="Nakatani Y."/>
            <person name="Qu W."/>
            <person name="Ahsan B."/>
            <person name="Yamada T."/>
            <person name="Nagayasu Y."/>
            <person name="Doi K."/>
            <person name="Kasai Y."/>
            <person name="Jindo T."/>
            <person name="Kobayashi D."/>
            <person name="Shimada A."/>
            <person name="Toyoda A."/>
            <person name="Kuroki Y."/>
            <person name="Fujiyama A."/>
            <person name="Sasaki T."/>
            <person name="Shimizu A."/>
            <person name="Asakawa S."/>
            <person name="Shimizu N."/>
            <person name="Hashimoto S."/>
            <person name="Yang J."/>
            <person name="Lee Y."/>
            <person name="Matsushima K."/>
            <person name="Sugano S."/>
            <person name="Sakaizumi M."/>
            <person name="Narita T."/>
            <person name="Ohishi K."/>
            <person name="Haga S."/>
            <person name="Ohta F."/>
            <person name="Nomoto H."/>
            <person name="Nogata K."/>
            <person name="Morishita T."/>
            <person name="Endo T."/>
            <person name="Shin-I T."/>
            <person name="Takeda H."/>
            <person name="Morishita S."/>
            <person name="Kohara Y."/>
        </authorList>
    </citation>
    <scope>NUCLEOTIDE SEQUENCE [LARGE SCALE GENOMIC DNA]</scope>
    <source>
        <strain evidence="3 4">Hd-rR</strain>
    </source>
</reference>
<dbReference type="GeneTree" id="ENSGT00390000012762"/>
<dbReference type="InterPro" id="IPR009057">
    <property type="entry name" value="Homeodomain-like_sf"/>
</dbReference>
<evidence type="ECO:0000313" key="3">
    <source>
        <dbReference type="Ensembl" id="ENSORLP00000035815.1"/>
    </source>
</evidence>
<feature type="compositionally biased region" description="Low complexity" evidence="1">
    <location>
        <begin position="1706"/>
        <end position="1718"/>
    </location>
</feature>
<gene>
    <name evidence="3" type="primary">zgc:162472</name>
</gene>
<feature type="compositionally biased region" description="Acidic residues" evidence="1">
    <location>
        <begin position="784"/>
        <end position="794"/>
    </location>
</feature>
<feature type="compositionally biased region" description="Polar residues" evidence="1">
    <location>
        <begin position="2234"/>
        <end position="2250"/>
    </location>
</feature>
<feature type="compositionally biased region" description="Basic and acidic residues" evidence="1">
    <location>
        <begin position="1878"/>
        <end position="1888"/>
    </location>
</feature>
<feature type="compositionally biased region" description="Polar residues" evidence="1">
    <location>
        <begin position="2431"/>
        <end position="2442"/>
    </location>
</feature>
<name>A0A3B3HVQ5_ORYLA</name>
<feature type="compositionally biased region" description="Basic and acidic residues" evidence="1">
    <location>
        <begin position="2614"/>
        <end position="2623"/>
    </location>
</feature>
<dbReference type="GO" id="GO:0070898">
    <property type="term" value="P:RNA polymerase III preinitiation complex assembly"/>
    <property type="evidence" value="ECO:0000318"/>
    <property type="project" value="GO_Central"/>
</dbReference>
<feature type="compositionally biased region" description="Polar residues" evidence="1">
    <location>
        <begin position="1339"/>
        <end position="1357"/>
    </location>
</feature>
<feature type="compositionally biased region" description="Polar residues" evidence="1">
    <location>
        <begin position="1688"/>
        <end position="1703"/>
    </location>
</feature>
<feature type="compositionally biased region" description="Basic and acidic residues" evidence="1">
    <location>
        <begin position="1217"/>
        <end position="1228"/>
    </location>
</feature>
<feature type="region of interest" description="Disordered" evidence="1">
    <location>
        <begin position="1475"/>
        <end position="1725"/>
    </location>
</feature>
<feature type="compositionally biased region" description="Low complexity" evidence="1">
    <location>
        <begin position="1860"/>
        <end position="1872"/>
    </location>
</feature>
<feature type="region of interest" description="Disordered" evidence="1">
    <location>
        <begin position="2483"/>
        <end position="2702"/>
    </location>
</feature>
<feature type="compositionally biased region" description="Basic and acidic residues" evidence="1">
    <location>
        <begin position="1759"/>
        <end position="1784"/>
    </location>
</feature>
<feature type="compositionally biased region" description="Polar residues" evidence="1">
    <location>
        <begin position="1142"/>
        <end position="1155"/>
    </location>
</feature>
<feature type="compositionally biased region" description="Polar residues" evidence="1">
    <location>
        <begin position="1553"/>
        <end position="1563"/>
    </location>
</feature>
<feature type="compositionally biased region" description="Basic and acidic residues" evidence="1">
    <location>
        <begin position="1572"/>
        <end position="1584"/>
    </location>
</feature>
<feature type="compositionally biased region" description="Polar residues" evidence="1">
    <location>
        <begin position="1396"/>
        <end position="1412"/>
    </location>
</feature>
<feature type="compositionally biased region" description="Basic and acidic residues" evidence="1">
    <location>
        <begin position="2533"/>
        <end position="2550"/>
    </location>
</feature>
<feature type="region of interest" description="Disordered" evidence="1">
    <location>
        <begin position="1090"/>
        <end position="1239"/>
    </location>
</feature>
<feature type="compositionally biased region" description="Basic and acidic residues" evidence="1">
    <location>
        <begin position="665"/>
        <end position="680"/>
    </location>
</feature>